<evidence type="ECO:0000313" key="2">
    <source>
        <dbReference type="EMBL" id="NKG19763.1"/>
    </source>
</evidence>
<dbReference type="SUPFAM" id="SSF54427">
    <property type="entry name" value="NTF2-like"/>
    <property type="match status" value="1"/>
</dbReference>
<comment type="caution">
    <text evidence="2">The sequence shown here is derived from an EMBL/GenBank/DDBJ whole genome shotgun (WGS) entry which is preliminary data.</text>
</comment>
<evidence type="ECO:0000259" key="1">
    <source>
        <dbReference type="Pfam" id="PF14534"/>
    </source>
</evidence>
<evidence type="ECO:0000313" key="3">
    <source>
        <dbReference type="Proteomes" id="UP000746595"/>
    </source>
</evidence>
<name>A0ABX1G189_9MICC</name>
<reference evidence="2 3" key="1">
    <citation type="submission" date="2020-04" db="EMBL/GenBank/DDBJ databases">
        <title>Paeniglutamicibacter sp. ANT13_2, a novel actinomycete isolated from sediment in Antarctica.</title>
        <authorList>
            <person name="Sakdapetsiri C."/>
            <person name="Pinyakong O."/>
        </authorList>
    </citation>
    <scope>NUCLEOTIDE SEQUENCE [LARGE SCALE GENOMIC DNA]</scope>
    <source>
        <strain evidence="2 3">ANT13_2</strain>
    </source>
</reference>
<sequence>MTQPNTDAAEAAIRAVNAEENRLMVAGDTDGLNDLLADGFVLVHITGYEQSKAEWLEHIGSGQMSYHLITEEEVSVSVNGTRAELVARNLVDATIWGSQAIWPLKMRTTFALRGGNWEPAFSRATTY</sequence>
<dbReference type="Pfam" id="PF14534">
    <property type="entry name" value="DUF4440"/>
    <property type="match status" value="1"/>
</dbReference>
<dbReference type="RefSeq" id="WP_168150671.1">
    <property type="nucleotide sequence ID" value="NZ_JAAWVT010000001.1"/>
</dbReference>
<feature type="domain" description="DUF4440" evidence="1">
    <location>
        <begin position="13"/>
        <end position="117"/>
    </location>
</feature>
<proteinExistence type="predicted"/>
<dbReference type="Proteomes" id="UP000746595">
    <property type="component" value="Unassembled WGS sequence"/>
</dbReference>
<dbReference type="Gene3D" id="3.10.450.50">
    <property type="match status" value="1"/>
</dbReference>
<dbReference type="EMBL" id="JAAWVT010000001">
    <property type="protein sequence ID" value="NKG19763.1"/>
    <property type="molecule type" value="Genomic_DNA"/>
</dbReference>
<keyword evidence="3" id="KW-1185">Reference proteome</keyword>
<protein>
    <submittedName>
        <fullName evidence="2">Nuclear transport factor 2 family protein</fullName>
    </submittedName>
</protein>
<organism evidence="2 3">
    <name type="scientific">Paeniglutamicibacter terrestris</name>
    <dbReference type="NCBI Taxonomy" id="2723403"/>
    <lineage>
        <taxon>Bacteria</taxon>
        <taxon>Bacillati</taxon>
        <taxon>Actinomycetota</taxon>
        <taxon>Actinomycetes</taxon>
        <taxon>Micrococcales</taxon>
        <taxon>Micrococcaceae</taxon>
        <taxon>Paeniglutamicibacter</taxon>
    </lineage>
</organism>
<dbReference type="InterPro" id="IPR027843">
    <property type="entry name" value="DUF4440"/>
</dbReference>
<gene>
    <name evidence="2" type="ORF">HED64_03435</name>
</gene>
<accession>A0ABX1G189</accession>
<dbReference type="InterPro" id="IPR032710">
    <property type="entry name" value="NTF2-like_dom_sf"/>
</dbReference>